<sequence>MINYWWPAHYSLVHKNNKRLPLFNYQAAHPPVTSALCLYIKNHTTNNTQL</sequence>
<dbReference type="AlphaFoldDB" id="A0A2X5R0U4"/>
<dbReference type="EMBL" id="LS483499">
    <property type="protein sequence ID" value="SQK72315.1"/>
    <property type="molecule type" value="Genomic_DNA"/>
</dbReference>
<reference evidence="1 2" key="1">
    <citation type="submission" date="2018-06" db="EMBL/GenBank/DDBJ databases">
        <authorList>
            <consortium name="Pathogen Informatics"/>
            <person name="Doyle S."/>
        </authorList>
    </citation>
    <scope>NUCLEOTIDE SEQUENCE [LARGE SCALE GENOMIC DNA]</scope>
    <source>
        <strain evidence="1 2">NCTC11468</strain>
    </source>
</reference>
<accession>A0A2X5R0U4</accession>
<organism evidence="1 2">
    <name type="scientific">Tatumella ptyseos</name>
    <dbReference type="NCBI Taxonomy" id="82987"/>
    <lineage>
        <taxon>Bacteria</taxon>
        <taxon>Pseudomonadati</taxon>
        <taxon>Pseudomonadota</taxon>
        <taxon>Gammaproteobacteria</taxon>
        <taxon>Enterobacterales</taxon>
        <taxon>Erwiniaceae</taxon>
        <taxon>Tatumella</taxon>
    </lineage>
</organism>
<protein>
    <submittedName>
        <fullName evidence="1">Uncharacterized protein</fullName>
    </submittedName>
</protein>
<gene>
    <name evidence="1" type="ORF">NCTC11468_00566</name>
</gene>
<proteinExistence type="predicted"/>
<name>A0A2X5R0U4_9GAMM</name>
<dbReference type="KEGG" id="tpty:NCTC11468_00566"/>
<evidence type="ECO:0000313" key="2">
    <source>
        <dbReference type="Proteomes" id="UP000248758"/>
    </source>
</evidence>
<evidence type="ECO:0000313" key="1">
    <source>
        <dbReference type="EMBL" id="SQK72315.1"/>
    </source>
</evidence>
<dbReference type="Proteomes" id="UP000248758">
    <property type="component" value="Chromosome 1"/>
</dbReference>